<feature type="compositionally biased region" description="Polar residues" evidence="1">
    <location>
        <begin position="634"/>
        <end position="648"/>
    </location>
</feature>
<sequence length="1103" mass="121489">MSTSHELGPSPASRPQQQTWESQFHAGSSGKSMEDPGAPALRFIDAMEGRMVQWMRDRESIRSPRMKYQAQATALEEKIRNEFARMPPNPSPQDYTAATQNTINLGGQLRDLQLKHAATIADDESSYVLTLYAHIKTFYKHMFSVMELRALEKLFEEYKKDMSKESEHPPHNLPVAGEPTQDESIQLQGNALPKESVQLDETTEPHETPQSQERGECLENTLQEDTTRPQETTQRDESTQLAIDHTSTHPDVQVPDTSEQEPDVNMQEPDPQELDEVELLPTSASPSKRRRSAVAGPHEPSKRARTGQTRPSDSERAIDFNDVFQGGKAATKHIIVNYNDEWYILVCEEHDMIFTTNRPTRGAGVHLDSEAHGRMGRSEQQAIEHLGIRVRHCNALCANRNNEVTREAFKNGHQNPKKVRLFPRESSELSGDSDTFQPTKSSRNEEPSNSNSTSRRTRGEFVGVVDPIPGEIYLGYYNQWYAVLVLPSVAVEGAVYTGLPGRIQDKDMGFMDDLPRCFVLDPSTGALEWRKGYEDGGKSVTERQFPIVFFDVADFSNKNSIAWLPAKDLRAMDVHGPELKLVPNSKSVLKYLETRSNNQTDEPTAGILEAMDPEDRPRDTSAVNRENCEDVTNEAKQPTQEQDGQSGSVPPEMVQNDLEEDDQGEHEEIDSSPLPPLVETSPLESPPRSDWAVGAPQFTNDLLDTLPNDIPFNDKDAESLPEAREVSEGTSIGGLFRSFMNEDDFSYEPKLDQTNFQGYQAPSVVSMGSGSSSRSGSVPLEEVAPPPISAMPEMATVPSAPPAPVQGNQENGQPVLSDNAHLIQAARDALQTGGLSPEDNFQSSTPGGGVYSAAATSAPGAPETREEPVNKPPIQRTPLEAPSQAAREPVVVAQVTVQPPKTYEEFFANTAGGRQVDATTATPISRDQTSVHRKESISIDTTATWHQNIQVGPQPPPGFSPARRPSIFLPSPMELNASLMGPTTNQLPPLNPGPPNHAMPVSFSQPHLPSLPPVINYEAPQLRPDTGSMPIPQFPLPNMQAGPGQHLRPFQNQPLNGQQLKASGIVPILPSPTLSPQQSQHGQTRQDFPQSNRMRGTDCHDPS</sequence>
<feature type="compositionally biased region" description="Polar residues" evidence="1">
    <location>
        <begin position="806"/>
        <end position="816"/>
    </location>
</feature>
<feature type="compositionally biased region" description="Acidic residues" evidence="1">
    <location>
        <begin position="657"/>
        <end position="670"/>
    </location>
</feature>
<dbReference type="AlphaFoldDB" id="A0A9P9D2P3"/>
<name>A0A9P9D2P3_9HYPO</name>
<dbReference type="Proteomes" id="UP000738349">
    <property type="component" value="Unassembled WGS sequence"/>
</dbReference>
<reference evidence="2" key="1">
    <citation type="journal article" date="2021" name="Nat. Commun.">
        <title>Genetic determinants of endophytism in the Arabidopsis root mycobiome.</title>
        <authorList>
            <person name="Mesny F."/>
            <person name="Miyauchi S."/>
            <person name="Thiergart T."/>
            <person name="Pickel B."/>
            <person name="Atanasova L."/>
            <person name="Karlsson M."/>
            <person name="Huettel B."/>
            <person name="Barry K.W."/>
            <person name="Haridas S."/>
            <person name="Chen C."/>
            <person name="Bauer D."/>
            <person name="Andreopoulos W."/>
            <person name="Pangilinan J."/>
            <person name="LaButti K."/>
            <person name="Riley R."/>
            <person name="Lipzen A."/>
            <person name="Clum A."/>
            <person name="Drula E."/>
            <person name="Henrissat B."/>
            <person name="Kohler A."/>
            <person name="Grigoriev I.V."/>
            <person name="Martin F.M."/>
            <person name="Hacquard S."/>
        </authorList>
    </citation>
    <scope>NUCLEOTIDE SEQUENCE</scope>
    <source>
        <strain evidence="2">MPI-CAGE-AT-0147</strain>
    </source>
</reference>
<evidence type="ECO:0000313" key="2">
    <source>
        <dbReference type="EMBL" id="KAH7111397.1"/>
    </source>
</evidence>
<feature type="region of interest" description="Disordered" evidence="1">
    <location>
        <begin position="1058"/>
        <end position="1103"/>
    </location>
</feature>
<organism evidence="2 3">
    <name type="scientific">Dactylonectria macrodidyma</name>
    <dbReference type="NCBI Taxonomy" id="307937"/>
    <lineage>
        <taxon>Eukaryota</taxon>
        <taxon>Fungi</taxon>
        <taxon>Dikarya</taxon>
        <taxon>Ascomycota</taxon>
        <taxon>Pezizomycotina</taxon>
        <taxon>Sordariomycetes</taxon>
        <taxon>Hypocreomycetidae</taxon>
        <taxon>Hypocreales</taxon>
        <taxon>Nectriaceae</taxon>
        <taxon>Dactylonectria</taxon>
    </lineage>
</organism>
<evidence type="ECO:0000256" key="1">
    <source>
        <dbReference type="SAM" id="MobiDB-lite"/>
    </source>
</evidence>
<feature type="compositionally biased region" description="Basic and acidic residues" evidence="1">
    <location>
        <begin position="225"/>
        <end position="238"/>
    </location>
</feature>
<feature type="compositionally biased region" description="Low complexity" evidence="1">
    <location>
        <begin position="763"/>
        <end position="778"/>
    </location>
</feature>
<dbReference type="EMBL" id="JAGMUV010000041">
    <property type="protein sequence ID" value="KAH7111397.1"/>
    <property type="molecule type" value="Genomic_DNA"/>
</dbReference>
<protein>
    <submittedName>
        <fullName evidence="2">Uncharacterized protein</fullName>
    </submittedName>
</protein>
<feature type="region of interest" description="Disordered" evidence="1">
    <location>
        <begin position="408"/>
        <end position="457"/>
    </location>
</feature>
<comment type="caution">
    <text evidence="2">The sequence shown here is derived from an EMBL/GenBank/DDBJ whole genome shotgun (WGS) entry which is preliminary data.</text>
</comment>
<keyword evidence="3" id="KW-1185">Reference proteome</keyword>
<feature type="compositionally biased region" description="Polar residues" evidence="1">
    <location>
        <begin position="13"/>
        <end position="31"/>
    </location>
</feature>
<evidence type="ECO:0000313" key="3">
    <source>
        <dbReference type="Proteomes" id="UP000738349"/>
    </source>
</evidence>
<dbReference type="OrthoDB" id="4835412at2759"/>
<gene>
    <name evidence="2" type="ORF">EDB81DRAFT_830118</name>
</gene>
<feature type="compositionally biased region" description="Polar residues" evidence="1">
    <location>
        <begin position="1072"/>
        <end position="1094"/>
    </location>
</feature>
<feature type="region of interest" description="Disordered" evidence="1">
    <location>
        <begin position="1"/>
        <end position="37"/>
    </location>
</feature>
<feature type="region of interest" description="Disordered" evidence="1">
    <location>
        <begin position="594"/>
        <end position="702"/>
    </location>
</feature>
<feature type="compositionally biased region" description="Polar residues" evidence="1">
    <location>
        <begin position="428"/>
        <end position="440"/>
    </location>
</feature>
<accession>A0A9P9D2P3</accession>
<feature type="region of interest" description="Disordered" evidence="1">
    <location>
        <begin position="198"/>
        <end position="317"/>
    </location>
</feature>
<proteinExistence type="predicted"/>
<feature type="region of interest" description="Disordered" evidence="1">
    <location>
        <begin position="162"/>
        <end position="183"/>
    </location>
</feature>
<feature type="region of interest" description="Disordered" evidence="1">
    <location>
        <begin position="762"/>
        <end position="887"/>
    </location>
</feature>
<feature type="compositionally biased region" description="Basic and acidic residues" evidence="1">
    <location>
        <begin position="203"/>
        <end position="217"/>
    </location>
</feature>